<feature type="compositionally biased region" description="Polar residues" evidence="1">
    <location>
        <begin position="628"/>
        <end position="640"/>
    </location>
</feature>
<evidence type="ECO:0000256" key="1">
    <source>
        <dbReference type="SAM" id="MobiDB-lite"/>
    </source>
</evidence>
<name>A0ABQ9G8T2_9NEOP</name>
<sequence>MPISTSHWLSADTVEGDDWASLLQERWDNFVSSFRDKIDVKHVYSEVIIVFVSQFIRPAVHASEPIADLQGNTLQIPQPPVSLDRHVNKVIRPMTMLTLHTAEEYTTCIDADHKQDFRKCSFYRELPIRFDNEVQRMGNWWVESPVLGSGQYHIFGPSELRFTLSDAHVLDNALHPVRLYSGNISPGFFCENDREAKFRSHGAVAMRFRENPSSFSGRTVLISVFHGSPKSPQANTCIVPDFLEAIATTTDRRGPRWLSGSKTRPDQSRIFGCGSRACRTMPLVAGFSRGSPVPPHFHFNAAPHSPHAFIGSQDLAVKSCPKLFTHSPYYRLFTCGGYCDSCNHCLRRSVGPTGGSLWGPIRGLDSCWQWLTPHAGGGLERFPLSLKDRAVSGNLLRLCPGEALEGMGRTPARPHAWVLSARISEPLVAVVTLRESHREEPGSNPSRITRMWEVWWTLSGGVFSGYSRCLHPCEPLLIYPHFNPPPYKCSRPPDKPQPDVRKFSQSVYTDASQAYSPVVDPLIKRGRTLVPTRASGLSTVLPAGKWSRVDGGVEGCFSGAMHVANGGPPAAKPCTPTPHKLFNSPPENTASLHPDAPTSFSKFPEGVRSTPSARHTADAEYRRLQRRNGGNTAPLANNVSGRPFANQRPGRNFVVNNREHAASSSAPQILSTILDTGTPDTSRISVFVAPPSLSRVALERILRMT</sequence>
<dbReference type="Proteomes" id="UP001159363">
    <property type="component" value="Chromosome 14"/>
</dbReference>
<proteinExistence type="predicted"/>
<organism evidence="2 3">
    <name type="scientific">Dryococelus australis</name>
    <dbReference type="NCBI Taxonomy" id="614101"/>
    <lineage>
        <taxon>Eukaryota</taxon>
        <taxon>Metazoa</taxon>
        <taxon>Ecdysozoa</taxon>
        <taxon>Arthropoda</taxon>
        <taxon>Hexapoda</taxon>
        <taxon>Insecta</taxon>
        <taxon>Pterygota</taxon>
        <taxon>Neoptera</taxon>
        <taxon>Polyneoptera</taxon>
        <taxon>Phasmatodea</taxon>
        <taxon>Verophasmatodea</taxon>
        <taxon>Anareolatae</taxon>
        <taxon>Phasmatidae</taxon>
        <taxon>Eurycanthinae</taxon>
        <taxon>Dryococelus</taxon>
    </lineage>
</organism>
<evidence type="ECO:0000313" key="3">
    <source>
        <dbReference type="Proteomes" id="UP001159363"/>
    </source>
</evidence>
<gene>
    <name evidence="2" type="ORF">PR048_031238</name>
</gene>
<protein>
    <submittedName>
        <fullName evidence="2">Uncharacterized protein</fullName>
    </submittedName>
</protein>
<dbReference type="EMBL" id="JARBHB010000015">
    <property type="protein sequence ID" value="KAJ8867436.1"/>
    <property type="molecule type" value="Genomic_DNA"/>
</dbReference>
<keyword evidence="3" id="KW-1185">Reference proteome</keyword>
<accession>A0ABQ9G8T2</accession>
<comment type="caution">
    <text evidence="2">The sequence shown here is derived from an EMBL/GenBank/DDBJ whole genome shotgun (WGS) entry which is preliminary data.</text>
</comment>
<evidence type="ECO:0000313" key="2">
    <source>
        <dbReference type="EMBL" id="KAJ8867436.1"/>
    </source>
</evidence>
<reference evidence="2 3" key="1">
    <citation type="submission" date="2023-02" db="EMBL/GenBank/DDBJ databases">
        <title>LHISI_Scaffold_Assembly.</title>
        <authorList>
            <person name="Stuart O.P."/>
            <person name="Cleave R."/>
            <person name="Magrath M.J.L."/>
            <person name="Mikheyev A.S."/>
        </authorList>
    </citation>
    <scope>NUCLEOTIDE SEQUENCE [LARGE SCALE GENOMIC DNA]</scope>
    <source>
        <strain evidence="2">Daus_M_001</strain>
        <tissue evidence="2">Leg muscle</tissue>
    </source>
</reference>
<feature type="region of interest" description="Disordered" evidence="1">
    <location>
        <begin position="628"/>
        <end position="648"/>
    </location>
</feature>